<accession>A0A6G1ESG2</accession>
<dbReference type="AlphaFoldDB" id="A0A6G1ESG2"/>
<sequence length="96" mass="9177">MPCSAITGANLEGTAAYPGRNNATPNVEAGGDTRAAGGVATLVAGQAKVGTAAVAGRGALADVAAGAVAGVEATKEARAMTRVKAEVGEAVTKLAR</sequence>
<protein>
    <submittedName>
        <fullName evidence="1">Uncharacterized protein</fullName>
    </submittedName>
</protein>
<name>A0A6G1ESG2_9ORYZ</name>
<comment type="caution">
    <text evidence="1">The sequence shown here is derived from an EMBL/GenBank/DDBJ whole genome shotgun (WGS) entry which is preliminary data.</text>
</comment>
<evidence type="ECO:0000313" key="2">
    <source>
        <dbReference type="Proteomes" id="UP000479710"/>
    </source>
</evidence>
<dbReference type="Proteomes" id="UP000479710">
    <property type="component" value="Unassembled WGS sequence"/>
</dbReference>
<proteinExistence type="predicted"/>
<gene>
    <name evidence="1" type="ORF">E2562_034476</name>
</gene>
<keyword evidence="2" id="KW-1185">Reference proteome</keyword>
<dbReference type="EMBL" id="SPHZ02000003">
    <property type="protein sequence ID" value="KAF0927598.1"/>
    <property type="molecule type" value="Genomic_DNA"/>
</dbReference>
<evidence type="ECO:0000313" key="1">
    <source>
        <dbReference type="EMBL" id="KAF0927598.1"/>
    </source>
</evidence>
<reference evidence="1 2" key="1">
    <citation type="submission" date="2019-11" db="EMBL/GenBank/DDBJ databases">
        <title>Whole genome sequence of Oryza granulata.</title>
        <authorList>
            <person name="Li W."/>
        </authorList>
    </citation>
    <scope>NUCLEOTIDE SEQUENCE [LARGE SCALE GENOMIC DNA]</scope>
    <source>
        <strain evidence="2">cv. Menghai</strain>
        <tissue evidence="1">Leaf</tissue>
    </source>
</reference>
<organism evidence="1 2">
    <name type="scientific">Oryza meyeriana var. granulata</name>
    <dbReference type="NCBI Taxonomy" id="110450"/>
    <lineage>
        <taxon>Eukaryota</taxon>
        <taxon>Viridiplantae</taxon>
        <taxon>Streptophyta</taxon>
        <taxon>Embryophyta</taxon>
        <taxon>Tracheophyta</taxon>
        <taxon>Spermatophyta</taxon>
        <taxon>Magnoliopsida</taxon>
        <taxon>Liliopsida</taxon>
        <taxon>Poales</taxon>
        <taxon>Poaceae</taxon>
        <taxon>BOP clade</taxon>
        <taxon>Oryzoideae</taxon>
        <taxon>Oryzeae</taxon>
        <taxon>Oryzinae</taxon>
        <taxon>Oryza</taxon>
        <taxon>Oryza meyeriana</taxon>
    </lineage>
</organism>